<feature type="domain" description="Urease" evidence="2">
    <location>
        <begin position="1"/>
        <end position="127"/>
    </location>
</feature>
<dbReference type="Gene3D" id="3.20.20.140">
    <property type="entry name" value="Metal-dependent hydrolases"/>
    <property type="match status" value="1"/>
</dbReference>
<reference evidence="3 4" key="1">
    <citation type="submission" date="2022-03" db="EMBL/GenBank/DDBJ databases">
        <title>Novel Bacillus species.</title>
        <authorList>
            <person name="Liu G."/>
        </authorList>
    </citation>
    <scope>NUCLEOTIDE SEQUENCE [LARGE SCALE GENOMIC DNA]</scope>
    <source>
        <strain evidence="3 4">FJAT-50051</strain>
    </source>
</reference>
<keyword evidence="4" id="KW-1185">Reference proteome</keyword>
<accession>A0A9J6MWD2</accession>
<gene>
    <name evidence="3" type="primary">ureC</name>
    <name evidence="3" type="ORF">KHB02_019935</name>
</gene>
<sequence>GVKPELVLKSGFIVYGMMGDANASIPTPQPIVCRPMYAATGKALAKSSITFVSQAAYEGKVHEKLGLEKVILPVHGIRKLTKKDMKLNSETPELSVDPQTYEVRVNGEHITCEPAEKLPMAQRYFLF</sequence>
<dbReference type="GO" id="GO:0009039">
    <property type="term" value="F:urease activity"/>
    <property type="evidence" value="ECO:0007669"/>
    <property type="project" value="UniProtKB-EC"/>
</dbReference>
<dbReference type="PANTHER" id="PTHR43440:SF1">
    <property type="entry name" value="UREASE"/>
    <property type="match status" value="1"/>
</dbReference>
<dbReference type="EMBL" id="JAGYPE020000043">
    <property type="protein sequence ID" value="MCH6267796.1"/>
    <property type="molecule type" value="Genomic_DNA"/>
</dbReference>
<evidence type="ECO:0000256" key="1">
    <source>
        <dbReference type="PROSITE-ProRule" id="PRU00700"/>
    </source>
</evidence>
<feature type="non-terminal residue" evidence="3">
    <location>
        <position position="1"/>
    </location>
</feature>
<dbReference type="SUPFAM" id="SSF51556">
    <property type="entry name" value="Metallo-dependent hydrolases"/>
    <property type="match status" value="1"/>
</dbReference>
<keyword evidence="3" id="KW-0378">Hydrolase</keyword>
<dbReference type="PROSITE" id="PS51368">
    <property type="entry name" value="UREASE_3"/>
    <property type="match status" value="1"/>
</dbReference>
<comment type="subcellular location">
    <subcellularLocation>
        <location evidence="1">Cytoplasm</location>
    </subcellularLocation>
</comment>
<proteinExistence type="predicted"/>
<comment type="caution">
    <text evidence="3">The sequence shown here is derived from an EMBL/GenBank/DDBJ whole genome shotgun (WGS) entry which is preliminary data.</text>
</comment>
<dbReference type="PANTHER" id="PTHR43440">
    <property type="entry name" value="UREASE"/>
    <property type="match status" value="1"/>
</dbReference>
<dbReference type="GO" id="GO:0016151">
    <property type="term" value="F:nickel cation binding"/>
    <property type="evidence" value="ECO:0007669"/>
    <property type="project" value="InterPro"/>
</dbReference>
<dbReference type="GO" id="GO:0005737">
    <property type="term" value="C:cytoplasm"/>
    <property type="evidence" value="ECO:0007669"/>
    <property type="project" value="UniProtKB-SubCell"/>
</dbReference>
<dbReference type="InterPro" id="IPR032466">
    <property type="entry name" value="Metal_Hydrolase"/>
</dbReference>
<dbReference type="Proteomes" id="UP000677265">
    <property type="component" value="Unassembled WGS sequence"/>
</dbReference>
<organism evidence="3 4">
    <name type="scientific">Neobacillus citreus</name>
    <dbReference type="NCBI Taxonomy" id="2833578"/>
    <lineage>
        <taxon>Bacteria</taxon>
        <taxon>Bacillati</taxon>
        <taxon>Bacillota</taxon>
        <taxon>Bacilli</taxon>
        <taxon>Bacillales</taxon>
        <taxon>Bacillaceae</taxon>
        <taxon>Neobacillus</taxon>
    </lineage>
</organism>
<evidence type="ECO:0000313" key="4">
    <source>
        <dbReference type="Proteomes" id="UP000677265"/>
    </source>
</evidence>
<dbReference type="AlphaFoldDB" id="A0A9J6MWD2"/>
<dbReference type="InterPro" id="IPR017951">
    <property type="entry name" value="Urease_asu_c"/>
</dbReference>
<evidence type="ECO:0000313" key="3">
    <source>
        <dbReference type="EMBL" id="MCH6267796.1"/>
    </source>
</evidence>
<evidence type="ECO:0000259" key="2">
    <source>
        <dbReference type="PROSITE" id="PS51368"/>
    </source>
</evidence>
<dbReference type="EC" id="3.5.1.5" evidence="3"/>
<comment type="caution">
    <text evidence="1">Lacks conserved residue(s) required for the propagation of feature annotation.</text>
</comment>
<keyword evidence="1" id="KW-0963">Cytoplasm</keyword>
<protein>
    <submittedName>
        <fullName evidence="3">Urease subunit alpha</fullName>
        <ecNumber evidence="3">3.5.1.5</ecNumber>
    </submittedName>
</protein>
<name>A0A9J6MWD2_9BACI</name>
<dbReference type="InterPro" id="IPR050112">
    <property type="entry name" value="Urease_alpha_subunit"/>
</dbReference>